<dbReference type="AlphaFoldDB" id="A0A6J4QGS2"/>
<feature type="compositionally biased region" description="Basic residues" evidence="1">
    <location>
        <begin position="1"/>
        <end position="11"/>
    </location>
</feature>
<reference evidence="2" key="1">
    <citation type="submission" date="2020-02" db="EMBL/GenBank/DDBJ databases">
        <authorList>
            <person name="Meier V. D."/>
        </authorList>
    </citation>
    <scope>NUCLEOTIDE SEQUENCE</scope>
    <source>
        <strain evidence="2">AVDCRST_MAG64</strain>
    </source>
</reference>
<proteinExistence type="predicted"/>
<evidence type="ECO:0000313" key="2">
    <source>
        <dbReference type="EMBL" id="CAA9442835.1"/>
    </source>
</evidence>
<keyword evidence="2" id="KW-0547">Nucleotide-binding</keyword>
<feature type="compositionally biased region" description="Basic residues" evidence="1">
    <location>
        <begin position="22"/>
        <end position="39"/>
    </location>
</feature>
<feature type="non-terminal residue" evidence="2">
    <location>
        <position position="190"/>
    </location>
</feature>
<feature type="compositionally biased region" description="Low complexity" evidence="1">
    <location>
        <begin position="57"/>
        <end position="78"/>
    </location>
</feature>
<sequence length="190" mass="19952">RAGGVRVRRGGCGRARPGRAAPHAHARAPLARVRRRRAGRNPGRGHAGQTECRRPAPRVARPTAARPAGVPAGPPARAARARRARRADGQPRQARLLGRRQAGAGGAAPGTVRLDGHPPRGGRASAGRAAPARPQLPPRADHRRPPQLLVDHVLPGPQGPPRPLPQAQLARGPPHRQARSPRRPPTAGSV</sequence>
<name>A0A6J4QGS2_9BACT</name>
<protein>
    <submittedName>
        <fullName evidence="2">ATP-dependent helicase HrpB</fullName>
    </submittedName>
</protein>
<gene>
    <name evidence="2" type="ORF">AVDCRST_MAG64-4311</name>
</gene>
<feature type="non-terminal residue" evidence="2">
    <location>
        <position position="1"/>
    </location>
</feature>
<feature type="compositionally biased region" description="Low complexity" evidence="1">
    <location>
        <begin position="90"/>
        <end position="102"/>
    </location>
</feature>
<accession>A0A6J4QGS2</accession>
<feature type="compositionally biased region" description="Low complexity" evidence="1">
    <location>
        <begin position="121"/>
        <end position="133"/>
    </location>
</feature>
<keyword evidence="2" id="KW-0347">Helicase</keyword>
<keyword evidence="2" id="KW-0378">Hydrolase</keyword>
<feature type="region of interest" description="Disordered" evidence="1">
    <location>
        <begin position="1"/>
        <end position="190"/>
    </location>
</feature>
<dbReference type="GO" id="GO:0004386">
    <property type="term" value="F:helicase activity"/>
    <property type="evidence" value="ECO:0007669"/>
    <property type="project" value="UniProtKB-KW"/>
</dbReference>
<dbReference type="EMBL" id="CADCUQ010001007">
    <property type="protein sequence ID" value="CAA9442835.1"/>
    <property type="molecule type" value="Genomic_DNA"/>
</dbReference>
<keyword evidence="2" id="KW-0067">ATP-binding</keyword>
<feature type="compositionally biased region" description="Basic residues" evidence="1">
    <location>
        <begin position="173"/>
        <end position="182"/>
    </location>
</feature>
<evidence type="ECO:0000256" key="1">
    <source>
        <dbReference type="SAM" id="MobiDB-lite"/>
    </source>
</evidence>
<organism evidence="2">
    <name type="scientific">uncultured Phycisphaerae bacterium</name>
    <dbReference type="NCBI Taxonomy" id="904963"/>
    <lineage>
        <taxon>Bacteria</taxon>
        <taxon>Pseudomonadati</taxon>
        <taxon>Planctomycetota</taxon>
        <taxon>Phycisphaerae</taxon>
        <taxon>environmental samples</taxon>
    </lineage>
</organism>